<accession>A0A2C9C3L8</accession>
<evidence type="ECO:0000313" key="3">
    <source>
        <dbReference type="WormBase" id="K02E11.4d"/>
    </source>
</evidence>
<dbReference type="SMR" id="A0A2C9C3L8"/>
<keyword evidence="2" id="KW-1185">Reference proteome</keyword>
<reference evidence="1 2" key="1">
    <citation type="journal article" date="1998" name="Science">
        <title>Genome sequence of the nematode C. elegans: a platform for investigating biology.</title>
        <authorList>
            <consortium name="The C. elegans sequencing consortium"/>
            <person name="Sulson J.E."/>
            <person name="Waterston R."/>
        </authorList>
    </citation>
    <scope>NUCLEOTIDE SEQUENCE [LARGE SCALE GENOMIC DNA]</scope>
    <source>
        <strain evidence="1 2">Bristol N2</strain>
    </source>
</reference>
<proteinExistence type="predicted"/>
<dbReference type="PANTHER" id="PTHR35182">
    <property type="entry name" value="PROTEIN CBG13762"/>
    <property type="match status" value="1"/>
</dbReference>
<sequence>MPGGGGMMYGKVNATVTISLPVSANYRRLVNKKKVPSGVTTYNKNKKALIIKKMRLEDFGDYMTGNKKTKLFVMNQTW</sequence>
<dbReference type="AlphaFoldDB" id="A0A2C9C3L8"/>
<dbReference type="PANTHER" id="PTHR35182:SF4">
    <property type="entry name" value="SCP DOMAIN-CONTAINING PROTEIN-RELATED"/>
    <property type="match status" value="1"/>
</dbReference>
<dbReference type="ExpressionAtlas" id="A0A2C9C3L8">
    <property type="expression patterns" value="baseline and differential"/>
</dbReference>
<dbReference type="EMBL" id="BX284605">
    <property type="protein sequence ID" value="SOF58858.1"/>
    <property type="molecule type" value="Genomic_DNA"/>
</dbReference>
<dbReference type="Bgee" id="WBGene00010513">
    <property type="expression patterns" value="Expressed in larva and 2 other cell types or tissues"/>
</dbReference>
<dbReference type="Proteomes" id="UP000001940">
    <property type="component" value="Chromosome V"/>
</dbReference>
<protein>
    <submittedName>
        <fullName evidence="1">Conserved domain protein</fullName>
    </submittedName>
</protein>
<evidence type="ECO:0000313" key="2">
    <source>
        <dbReference type="Proteomes" id="UP000001940"/>
    </source>
</evidence>
<dbReference type="WormBase" id="K02E11.4d">
    <property type="protein sequence ID" value="CE52333"/>
    <property type="gene ID" value="WBGene00010513"/>
</dbReference>
<evidence type="ECO:0000313" key="1">
    <source>
        <dbReference type="EMBL" id="SOF58858.1"/>
    </source>
</evidence>
<dbReference type="OrthoDB" id="5781203at2759"/>
<dbReference type="AGR" id="WB:WBGene00010513"/>
<organism evidence="1 2">
    <name type="scientific">Caenorhabditis elegans</name>
    <dbReference type="NCBI Taxonomy" id="6239"/>
    <lineage>
        <taxon>Eukaryota</taxon>
        <taxon>Metazoa</taxon>
        <taxon>Ecdysozoa</taxon>
        <taxon>Nematoda</taxon>
        <taxon>Chromadorea</taxon>
        <taxon>Rhabditida</taxon>
        <taxon>Rhabditina</taxon>
        <taxon>Rhabditomorpha</taxon>
        <taxon>Rhabditoidea</taxon>
        <taxon>Rhabditidae</taxon>
        <taxon>Peloderinae</taxon>
        <taxon>Caenorhabditis</taxon>
    </lineage>
</organism>
<name>A0A2C9C3L8_CAEEL</name>
<gene>
    <name evidence="1" type="ORF">CELE_K02E11.4</name>
    <name evidence="1 3" type="ORF">K02E11.4</name>
</gene>